<dbReference type="PANTHER" id="PTHR11802">
    <property type="entry name" value="SERINE PROTEASE FAMILY S10 SERINE CARBOXYPEPTIDASE"/>
    <property type="match status" value="1"/>
</dbReference>
<keyword evidence="9" id="KW-1185">Reference proteome</keyword>
<dbReference type="OrthoDB" id="443318at2759"/>
<keyword evidence="6" id="KW-0325">Glycoprotein</keyword>
<proteinExistence type="inferred from homology"/>
<keyword evidence="2 7" id="KW-0121">Carboxypeptidase</keyword>
<comment type="similarity">
    <text evidence="1 7">Belongs to the peptidase S10 family.</text>
</comment>
<dbReference type="InterPro" id="IPR001563">
    <property type="entry name" value="Peptidase_S10"/>
</dbReference>
<dbReference type="EMBL" id="KZ679013">
    <property type="protein sequence ID" value="PSS15163.1"/>
    <property type="molecule type" value="Genomic_DNA"/>
</dbReference>
<dbReference type="GO" id="GO:0006508">
    <property type="term" value="P:proteolysis"/>
    <property type="evidence" value="ECO:0007669"/>
    <property type="project" value="UniProtKB-KW"/>
</dbReference>
<dbReference type="Gene3D" id="3.40.50.1820">
    <property type="entry name" value="alpha/beta hydrolase"/>
    <property type="match status" value="1"/>
</dbReference>
<dbReference type="PRINTS" id="PR00724">
    <property type="entry name" value="CRBOXYPTASEC"/>
</dbReference>
<dbReference type="GeneID" id="36573931"/>
<evidence type="ECO:0000256" key="5">
    <source>
        <dbReference type="ARBA" id="ARBA00022801"/>
    </source>
</evidence>
<dbReference type="PROSITE" id="PS00131">
    <property type="entry name" value="CARBOXYPEPT_SER_SER"/>
    <property type="match status" value="1"/>
</dbReference>
<dbReference type="AlphaFoldDB" id="A0A2T3AYN1"/>
<evidence type="ECO:0000313" key="9">
    <source>
        <dbReference type="Proteomes" id="UP000241818"/>
    </source>
</evidence>
<dbReference type="EC" id="3.4.16.-" evidence="7"/>
<name>A0A2T3AYN1_AMORE</name>
<sequence>MRAFSSLLVLLGASTAMVAAIQSPHAKAAKRSVPQPLYTKDAPRKKETTMFLNSKSKSEDPPCTKCMLPTDNGVEFAVNGSALPEVDFNIGESYAGLLPISPDPNDPNQLFFWFFPSENPLAKKEITIWLNGGPGCSSLDGLLQENGPFLWQSGTYQPIANPYSWTNLTNMVYIDQPVTTGFARGNITVNNEIDVANQFMGFWKNFIKTFQMEGFKVYITGESYAGMYVPYIAAGMLDAKDPVYFNVKGVQINDPSINDDNTLIEAPVVPALLHYNNVLGMNESYLATLTAKADACGYTEFFNKYSNTFPPPGPIPTAPNLPGCDVYDEIVNALLLVNPCFNIYHLTDFCPYLWDELGFPSLGGGPNNYFNRSDVQAQLHIPPTNYYVCGGGPNLFPNGDQSPPSSLGPLPSVIERTNNTIIGHGMLDFLLFANGSLITIQNMTWNGAQGFQTEPSKEDNFFVPYHQSLGTILQLSASATPNSPPQYDTAGAGFQGVTHTERGLTFVRVNLAGHEIPQYVPGAAYRQLEFLLGRIESLEQRGDYTTQTGNFTGP</sequence>
<organism evidence="8 9">
    <name type="scientific">Amorphotheca resinae ATCC 22711</name>
    <dbReference type="NCBI Taxonomy" id="857342"/>
    <lineage>
        <taxon>Eukaryota</taxon>
        <taxon>Fungi</taxon>
        <taxon>Dikarya</taxon>
        <taxon>Ascomycota</taxon>
        <taxon>Pezizomycotina</taxon>
        <taxon>Leotiomycetes</taxon>
        <taxon>Helotiales</taxon>
        <taxon>Amorphothecaceae</taxon>
        <taxon>Amorphotheca</taxon>
    </lineage>
</organism>
<reference evidence="8 9" key="1">
    <citation type="journal article" date="2018" name="New Phytol.">
        <title>Comparative genomics and transcriptomics depict ericoid mycorrhizal fungi as versatile saprotrophs and plant mutualists.</title>
        <authorList>
            <person name="Martino E."/>
            <person name="Morin E."/>
            <person name="Grelet G.A."/>
            <person name="Kuo A."/>
            <person name="Kohler A."/>
            <person name="Daghino S."/>
            <person name="Barry K.W."/>
            <person name="Cichocki N."/>
            <person name="Clum A."/>
            <person name="Dockter R.B."/>
            <person name="Hainaut M."/>
            <person name="Kuo R.C."/>
            <person name="LaButti K."/>
            <person name="Lindahl B.D."/>
            <person name="Lindquist E.A."/>
            <person name="Lipzen A."/>
            <person name="Khouja H.R."/>
            <person name="Magnuson J."/>
            <person name="Murat C."/>
            <person name="Ohm R.A."/>
            <person name="Singer S.W."/>
            <person name="Spatafora J.W."/>
            <person name="Wang M."/>
            <person name="Veneault-Fourrey C."/>
            <person name="Henrissat B."/>
            <person name="Grigoriev I.V."/>
            <person name="Martin F.M."/>
            <person name="Perotto S."/>
        </authorList>
    </citation>
    <scope>NUCLEOTIDE SEQUENCE [LARGE SCALE GENOMIC DNA]</scope>
    <source>
        <strain evidence="8 9">ATCC 22711</strain>
    </source>
</reference>
<dbReference type="SUPFAM" id="SSF53474">
    <property type="entry name" value="alpha/beta-Hydrolases"/>
    <property type="match status" value="1"/>
</dbReference>
<dbReference type="FunFam" id="3.40.50.1820:FF:000118">
    <property type="entry name" value="Carboxypeptidase"/>
    <property type="match status" value="1"/>
</dbReference>
<dbReference type="InterPro" id="IPR029058">
    <property type="entry name" value="AB_hydrolase_fold"/>
</dbReference>
<feature type="signal peptide" evidence="7">
    <location>
        <begin position="1"/>
        <end position="20"/>
    </location>
</feature>
<dbReference type="RefSeq" id="XP_024719762.1">
    <property type="nucleotide sequence ID" value="XM_024865850.1"/>
</dbReference>
<dbReference type="Proteomes" id="UP000241818">
    <property type="component" value="Unassembled WGS sequence"/>
</dbReference>
<evidence type="ECO:0000256" key="1">
    <source>
        <dbReference type="ARBA" id="ARBA00009431"/>
    </source>
</evidence>
<feature type="chain" id="PRO_5015374954" description="Carboxypeptidase" evidence="7">
    <location>
        <begin position="21"/>
        <end position="554"/>
    </location>
</feature>
<evidence type="ECO:0000256" key="3">
    <source>
        <dbReference type="ARBA" id="ARBA00022670"/>
    </source>
</evidence>
<evidence type="ECO:0000256" key="6">
    <source>
        <dbReference type="ARBA" id="ARBA00023180"/>
    </source>
</evidence>
<dbReference type="Pfam" id="PF00450">
    <property type="entry name" value="Peptidase_S10"/>
    <property type="match status" value="1"/>
</dbReference>
<keyword evidence="5 7" id="KW-0378">Hydrolase</keyword>
<accession>A0A2T3AYN1</accession>
<dbReference type="InParanoid" id="A0A2T3AYN1"/>
<dbReference type="GO" id="GO:0004185">
    <property type="term" value="F:serine-type carboxypeptidase activity"/>
    <property type="evidence" value="ECO:0007669"/>
    <property type="project" value="UniProtKB-UniRule"/>
</dbReference>
<evidence type="ECO:0000256" key="7">
    <source>
        <dbReference type="RuleBase" id="RU361156"/>
    </source>
</evidence>
<evidence type="ECO:0000256" key="2">
    <source>
        <dbReference type="ARBA" id="ARBA00022645"/>
    </source>
</evidence>
<evidence type="ECO:0000256" key="4">
    <source>
        <dbReference type="ARBA" id="ARBA00022729"/>
    </source>
</evidence>
<protein>
    <recommendedName>
        <fullName evidence="7">Carboxypeptidase</fullName>
        <ecNumber evidence="7">3.4.16.-</ecNumber>
    </recommendedName>
</protein>
<dbReference type="InterPro" id="IPR018202">
    <property type="entry name" value="Ser_caboxypep_ser_AS"/>
</dbReference>
<dbReference type="PANTHER" id="PTHR11802:SF116">
    <property type="entry name" value="CARBOXYPEPTIDASE"/>
    <property type="match status" value="1"/>
</dbReference>
<evidence type="ECO:0000313" key="8">
    <source>
        <dbReference type="EMBL" id="PSS15163.1"/>
    </source>
</evidence>
<keyword evidence="4 7" id="KW-0732">Signal</keyword>
<dbReference type="InterPro" id="IPR033124">
    <property type="entry name" value="Ser_caboxypep_his_AS"/>
</dbReference>
<dbReference type="STRING" id="857342.A0A2T3AYN1"/>
<gene>
    <name evidence="8" type="ORF">M430DRAFT_29160</name>
</gene>
<dbReference type="PROSITE" id="PS00560">
    <property type="entry name" value="CARBOXYPEPT_SER_HIS"/>
    <property type="match status" value="1"/>
</dbReference>
<keyword evidence="3 7" id="KW-0645">Protease</keyword>